<proteinExistence type="predicted"/>
<protein>
    <submittedName>
        <fullName evidence="1">Uncharacterized protein</fullName>
    </submittedName>
</protein>
<accession>A0A8H4RMM4</accession>
<dbReference type="Proteomes" id="UP000566819">
    <property type="component" value="Unassembled WGS sequence"/>
</dbReference>
<organism evidence="1 2">
    <name type="scientific">Cudoniella acicularis</name>
    <dbReference type="NCBI Taxonomy" id="354080"/>
    <lineage>
        <taxon>Eukaryota</taxon>
        <taxon>Fungi</taxon>
        <taxon>Dikarya</taxon>
        <taxon>Ascomycota</taxon>
        <taxon>Pezizomycotina</taxon>
        <taxon>Leotiomycetes</taxon>
        <taxon>Helotiales</taxon>
        <taxon>Tricladiaceae</taxon>
        <taxon>Cudoniella</taxon>
    </lineage>
</organism>
<gene>
    <name evidence="1" type="ORF">G7Y89_g5346</name>
</gene>
<sequence>MPLIRTPLAKCNSNGHRGLELSELERGCIIRMHDTSKKNAEIHRFYDHPYSTVKGAVDKDALRDDGHSISRSGAPKSWTLSEERRILRYVCRFLKDIYKVVIKACSIGIKKNTVKKILKLYSIKN</sequence>
<reference evidence="1 2" key="1">
    <citation type="submission" date="2020-03" db="EMBL/GenBank/DDBJ databases">
        <title>Draft Genome Sequence of Cudoniella acicularis.</title>
        <authorList>
            <person name="Buettner E."/>
            <person name="Kellner H."/>
        </authorList>
    </citation>
    <scope>NUCLEOTIDE SEQUENCE [LARGE SCALE GENOMIC DNA]</scope>
    <source>
        <strain evidence="1 2">DSM 108380</strain>
    </source>
</reference>
<keyword evidence="2" id="KW-1185">Reference proteome</keyword>
<dbReference type="OrthoDB" id="3548492at2759"/>
<evidence type="ECO:0000313" key="1">
    <source>
        <dbReference type="EMBL" id="KAF4632777.1"/>
    </source>
</evidence>
<dbReference type="AlphaFoldDB" id="A0A8H4RMM4"/>
<name>A0A8H4RMM4_9HELO</name>
<evidence type="ECO:0000313" key="2">
    <source>
        <dbReference type="Proteomes" id="UP000566819"/>
    </source>
</evidence>
<dbReference type="EMBL" id="JAAMPI010000317">
    <property type="protein sequence ID" value="KAF4632777.1"/>
    <property type="molecule type" value="Genomic_DNA"/>
</dbReference>
<comment type="caution">
    <text evidence="1">The sequence shown here is derived from an EMBL/GenBank/DDBJ whole genome shotgun (WGS) entry which is preliminary data.</text>
</comment>